<evidence type="ECO:0000313" key="1">
    <source>
        <dbReference type="EMBL" id="MBC3919884.1"/>
    </source>
</evidence>
<accession>A0ABR6ZVQ6</accession>
<dbReference type="Proteomes" id="UP000650424">
    <property type="component" value="Unassembled WGS sequence"/>
</dbReference>
<gene>
    <name evidence="1" type="ORF">H8L32_20610</name>
</gene>
<evidence type="ECO:0000313" key="2">
    <source>
        <dbReference type="Proteomes" id="UP000650424"/>
    </source>
</evidence>
<sequence>MKEFLVPSACMLRMGVSAWQMTKPLKLKTFSIYYKKYGLYFQAISTMYANDSQVSVNSKEIENVFKLNGIYHPLCAVSTIRLGKIC</sequence>
<dbReference type="EMBL" id="JACOGF010000012">
    <property type="protein sequence ID" value="MBC3919884.1"/>
    <property type="molecule type" value="Genomic_DNA"/>
</dbReference>
<comment type="caution">
    <text evidence="1">The sequence shown here is derived from an EMBL/GenBank/DDBJ whole genome shotgun (WGS) entry which is preliminary data.</text>
</comment>
<organism evidence="1 2">
    <name type="scientific">Undibacterium hunanense</name>
    <dbReference type="NCBI Taxonomy" id="2762292"/>
    <lineage>
        <taxon>Bacteria</taxon>
        <taxon>Pseudomonadati</taxon>
        <taxon>Pseudomonadota</taxon>
        <taxon>Betaproteobacteria</taxon>
        <taxon>Burkholderiales</taxon>
        <taxon>Oxalobacteraceae</taxon>
        <taxon>Undibacterium</taxon>
    </lineage>
</organism>
<name>A0ABR6ZVQ6_9BURK</name>
<dbReference type="RefSeq" id="WP_186949150.1">
    <property type="nucleotide sequence ID" value="NZ_JACOGF010000012.1"/>
</dbReference>
<keyword evidence="2" id="KW-1185">Reference proteome</keyword>
<protein>
    <submittedName>
        <fullName evidence="1">Uncharacterized protein</fullName>
    </submittedName>
</protein>
<proteinExistence type="predicted"/>
<reference evidence="1 2" key="1">
    <citation type="submission" date="2020-08" db="EMBL/GenBank/DDBJ databases">
        <title>Novel species isolated from subtropical streams in China.</title>
        <authorList>
            <person name="Lu H."/>
        </authorList>
    </citation>
    <scope>NUCLEOTIDE SEQUENCE [LARGE SCALE GENOMIC DNA]</scope>
    <source>
        <strain evidence="1 2">CY18W</strain>
    </source>
</reference>